<feature type="compositionally biased region" description="Basic residues" evidence="1">
    <location>
        <begin position="95"/>
        <end position="110"/>
    </location>
</feature>
<dbReference type="EMBL" id="JAAAHW010009955">
    <property type="protein sequence ID" value="KAF9933519.1"/>
    <property type="molecule type" value="Genomic_DNA"/>
</dbReference>
<feature type="compositionally biased region" description="Basic and acidic residues" evidence="1">
    <location>
        <begin position="78"/>
        <end position="94"/>
    </location>
</feature>
<organism evidence="2 3">
    <name type="scientific">Modicella reniformis</name>
    <dbReference type="NCBI Taxonomy" id="1440133"/>
    <lineage>
        <taxon>Eukaryota</taxon>
        <taxon>Fungi</taxon>
        <taxon>Fungi incertae sedis</taxon>
        <taxon>Mucoromycota</taxon>
        <taxon>Mortierellomycotina</taxon>
        <taxon>Mortierellomycetes</taxon>
        <taxon>Mortierellales</taxon>
        <taxon>Mortierellaceae</taxon>
        <taxon>Modicella</taxon>
    </lineage>
</organism>
<dbReference type="Proteomes" id="UP000749646">
    <property type="component" value="Unassembled WGS sequence"/>
</dbReference>
<evidence type="ECO:0000256" key="1">
    <source>
        <dbReference type="SAM" id="MobiDB-lite"/>
    </source>
</evidence>
<sequence length="110" mass="11816">MDADTIVALQVFEDRDFVLTLKELQTRLPDKFDLIWMTPAPSPSSSSASSALNTPLATPSPSAPSSPGPASSTSIPPHHSDSRVTLKTDEDLHKAIHSSRNHKVTLRCGV</sequence>
<comment type="caution">
    <text evidence="2">The sequence shown here is derived from an EMBL/GenBank/DDBJ whole genome shotgun (WGS) entry which is preliminary data.</text>
</comment>
<dbReference type="OrthoDB" id="2448411at2759"/>
<evidence type="ECO:0000313" key="2">
    <source>
        <dbReference type="EMBL" id="KAF9933519.1"/>
    </source>
</evidence>
<accession>A0A9P6IKY6</accession>
<gene>
    <name evidence="2" type="ORF">BGZ65_004083</name>
</gene>
<name>A0A9P6IKY6_9FUNG</name>
<proteinExistence type="predicted"/>
<feature type="region of interest" description="Disordered" evidence="1">
    <location>
        <begin position="36"/>
        <end position="110"/>
    </location>
</feature>
<feature type="compositionally biased region" description="Low complexity" evidence="1">
    <location>
        <begin position="68"/>
        <end position="77"/>
    </location>
</feature>
<feature type="compositionally biased region" description="Low complexity" evidence="1">
    <location>
        <begin position="43"/>
        <end position="60"/>
    </location>
</feature>
<keyword evidence="3" id="KW-1185">Reference proteome</keyword>
<reference evidence="2" key="1">
    <citation type="journal article" date="2020" name="Fungal Divers.">
        <title>Resolving the Mortierellaceae phylogeny through synthesis of multi-gene phylogenetics and phylogenomics.</title>
        <authorList>
            <person name="Vandepol N."/>
            <person name="Liber J."/>
            <person name="Desiro A."/>
            <person name="Na H."/>
            <person name="Kennedy M."/>
            <person name="Barry K."/>
            <person name="Grigoriev I.V."/>
            <person name="Miller A.N."/>
            <person name="O'Donnell K."/>
            <person name="Stajich J.E."/>
            <person name="Bonito G."/>
        </authorList>
    </citation>
    <scope>NUCLEOTIDE SEQUENCE</scope>
    <source>
        <strain evidence="2">MES-2147</strain>
    </source>
</reference>
<dbReference type="AlphaFoldDB" id="A0A9P6IKY6"/>
<protein>
    <submittedName>
        <fullName evidence="2">Uncharacterized protein</fullName>
    </submittedName>
</protein>
<evidence type="ECO:0000313" key="3">
    <source>
        <dbReference type="Proteomes" id="UP000749646"/>
    </source>
</evidence>